<name>A0ABT3T564_9GAMM</name>
<dbReference type="PANTHER" id="PTHR37315">
    <property type="entry name" value="UPF0311 PROTEIN BLR7842"/>
    <property type="match status" value="1"/>
</dbReference>
<reference evidence="1" key="1">
    <citation type="submission" date="2019-02" db="EMBL/GenBank/DDBJ databases">
        <authorList>
            <person name="Li S.-H."/>
        </authorList>
    </citation>
    <scope>NUCLEOTIDE SEQUENCE</scope>
    <source>
        <strain evidence="1">IMCC11814</strain>
    </source>
</reference>
<dbReference type="Proteomes" id="UP001143304">
    <property type="component" value="Unassembled WGS sequence"/>
</dbReference>
<keyword evidence="2" id="KW-1185">Reference proteome</keyword>
<dbReference type="RefSeq" id="WP_279249147.1">
    <property type="nucleotide sequence ID" value="NZ_SHNO01000001.1"/>
</dbReference>
<sequence length="162" mass="17824">MPKADYDMLHLTGDWLCDVELLPAPDSPGTIDSPWGATNIGYIASGDFSGPGLTGHVLPGGGDWPALSLDGQNSYQVNVRAVWQTEDNALIYVQYYGFIDVPKHLLESGIAMSDLDPSSYYFRTAPTFRTGDKRYSWLNKILAVGIGRFTPDGLGYRIFQIN</sequence>
<proteinExistence type="predicted"/>
<comment type="caution">
    <text evidence="1">The sequence shown here is derived from an EMBL/GenBank/DDBJ whole genome shotgun (WGS) entry which is preliminary data.</text>
</comment>
<dbReference type="Gene3D" id="2.40.160.20">
    <property type="match status" value="1"/>
</dbReference>
<gene>
    <name evidence="1" type="ORF">EYC82_08670</name>
</gene>
<organism evidence="1 2">
    <name type="scientific">Candidatus Marimicrobium litorale</name>
    <dbReference type="NCBI Taxonomy" id="2518991"/>
    <lineage>
        <taxon>Bacteria</taxon>
        <taxon>Pseudomonadati</taxon>
        <taxon>Pseudomonadota</taxon>
        <taxon>Gammaproteobacteria</taxon>
        <taxon>Cellvibrionales</taxon>
        <taxon>Halieaceae</taxon>
        <taxon>Marimicrobium</taxon>
    </lineage>
</organism>
<dbReference type="Pfam" id="PF11578">
    <property type="entry name" value="DUF3237"/>
    <property type="match status" value="1"/>
</dbReference>
<evidence type="ECO:0000313" key="1">
    <source>
        <dbReference type="EMBL" id="MCX2977426.1"/>
    </source>
</evidence>
<dbReference type="PANTHER" id="PTHR37315:SF1">
    <property type="entry name" value="UPF0311 PROTEIN BLR7842"/>
    <property type="match status" value="1"/>
</dbReference>
<evidence type="ECO:0000313" key="2">
    <source>
        <dbReference type="Proteomes" id="UP001143304"/>
    </source>
</evidence>
<dbReference type="InterPro" id="IPR020915">
    <property type="entry name" value="UPF0311"/>
</dbReference>
<accession>A0ABT3T564</accession>
<protein>
    <submittedName>
        <fullName evidence="1">DUF3237 domain-containing protein</fullName>
    </submittedName>
</protein>
<dbReference type="EMBL" id="SHNO01000001">
    <property type="protein sequence ID" value="MCX2977426.1"/>
    <property type="molecule type" value="Genomic_DNA"/>
</dbReference>